<name>A0A238UA74_9FLAO</name>
<dbReference type="GO" id="GO:0006508">
    <property type="term" value="P:proteolysis"/>
    <property type="evidence" value="ECO:0007669"/>
    <property type="project" value="InterPro"/>
</dbReference>
<evidence type="ECO:0000259" key="4">
    <source>
        <dbReference type="Pfam" id="PF00326"/>
    </source>
</evidence>
<evidence type="ECO:0000259" key="5">
    <source>
        <dbReference type="Pfam" id="PF00930"/>
    </source>
</evidence>
<dbReference type="InterPro" id="IPR011659">
    <property type="entry name" value="WD40"/>
</dbReference>
<accession>A0A238UA74</accession>
<protein>
    <submittedName>
        <fullName evidence="6">Peptidase S9 family</fullName>
        <ecNumber evidence="6">3.4.-.-</ecNumber>
    </submittedName>
</protein>
<dbReference type="Pfam" id="PF07676">
    <property type="entry name" value="PD40"/>
    <property type="match status" value="2"/>
</dbReference>
<dbReference type="InterPro" id="IPR029058">
    <property type="entry name" value="AB_hydrolase_fold"/>
</dbReference>
<dbReference type="InterPro" id="IPR001375">
    <property type="entry name" value="Peptidase_S9_cat"/>
</dbReference>
<dbReference type="EMBL" id="LT899436">
    <property type="protein sequence ID" value="SNR15975.1"/>
    <property type="molecule type" value="Genomic_DNA"/>
</dbReference>
<dbReference type="SUPFAM" id="SSF82171">
    <property type="entry name" value="DPP6 N-terminal domain-like"/>
    <property type="match status" value="1"/>
</dbReference>
<evidence type="ECO:0000256" key="1">
    <source>
        <dbReference type="ARBA" id="ARBA00022801"/>
    </source>
</evidence>
<dbReference type="InterPro" id="IPR002469">
    <property type="entry name" value="Peptidase_S9B_N"/>
</dbReference>
<dbReference type="GO" id="GO:0004252">
    <property type="term" value="F:serine-type endopeptidase activity"/>
    <property type="evidence" value="ECO:0007669"/>
    <property type="project" value="TreeGrafter"/>
</dbReference>
<dbReference type="OrthoDB" id="9815657at2"/>
<dbReference type="PANTHER" id="PTHR42776">
    <property type="entry name" value="SERINE PEPTIDASE S9 FAMILY MEMBER"/>
    <property type="match status" value="1"/>
</dbReference>
<keyword evidence="2" id="KW-0720">Serine protease</keyword>
<organism evidence="6 7">
    <name type="scientific">Tenacibaculum jejuense</name>
    <dbReference type="NCBI Taxonomy" id="584609"/>
    <lineage>
        <taxon>Bacteria</taxon>
        <taxon>Pseudomonadati</taxon>
        <taxon>Bacteroidota</taxon>
        <taxon>Flavobacteriia</taxon>
        <taxon>Flavobacteriales</taxon>
        <taxon>Flavobacteriaceae</taxon>
        <taxon>Tenacibaculum</taxon>
    </lineage>
</organism>
<keyword evidence="3" id="KW-0732">Signal</keyword>
<dbReference type="EC" id="3.4.-.-" evidence="6"/>
<dbReference type="PANTHER" id="PTHR42776:SF27">
    <property type="entry name" value="DIPEPTIDYL PEPTIDASE FAMILY MEMBER 6"/>
    <property type="match status" value="1"/>
</dbReference>
<proteinExistence type="predicted"/>
<evidence type="ECO:0000256" key="2">
    <source>
        <dbReference type="ARBA" id="ARBA00022825"/>
    </source>
</evidence>
<feature type="chain" id="PRO_5012330846" evidence="3">
    <location>
        <begin position="20"/>
        <end position="678"/>
    </location>
</feature>
<feature type="signal peptide" evidence="3">
    <location>
        <begin position="1"/>
        <end position="19"/>
    </location>
</feature>
<dbReference type="SUPFAM" id="SSF53474">
    <property type="entry name" value="alpha/beta-Hydrolases"/>
    <property type="match status" value="1"/>
</dbReference>
<dbReference type="Pfam" id="PF00930">
    <property type="entry name" value="DPPIV_N"/>
    <property type="match status" value="1"/>
</dbReference>
<feature type="domain" description="Peptidase S9 prolyl oligopeptidase catalytic" evidence="4">
    <location>
        <begin position="469"/>
        <end position="668"/>
    </location>
</feature>
<keyword evidence="7" id="KW-1185">Reference proteome</keyword>
<dbReference type="Gene3D" id="3.40.50.1820">
    <property type="entry name" value="alpha/beta hydrolase"/>
    <property type="match status" value="1"/>
</dbReference>
<keyword evidence="2" id="KW-0645">Protease</keyword>
<gene>
    <name evidence="6" type="ORF">TJEJU_2289</name>
</gene>
<evidence type="ECO:0000313" key="6">
    <source>
        <dbReference type="EMBL" id="SNR15975.1"/>
    </source>
</evidence>
<dbReference type="Proteomes" id="UP000215214">
    <property type="component" value="Chromosome TJEJU"/>
</dbReference>
<dbReference type="KEGG" id="tje:TJEJU_2289"/>
<feature type="domain" description="Dipeptidylpeptidase IV N-terminal" evidence="5">
    <location>
        <begin position="42"/>
        <end position="149"/>
    </location>
</feature>
<evidence type="ECO:0000256" key="3">
    <source>
        <dbReference type="SAM" id="SignalP"/>
    </source>
</evidence>
<sequence>MKKTTSIIVLIFLTLSITAQNLKKPSFEEIISLNVVRNVVLSPNGKHVVFSKGATDWKENRFDSELWISKNGEEPFQLTNSKKSSSTAKWSPDGKWIAFVSDKGSGSQIYAIKVVGGEAIQVTNSKKGIYNFEWSPDGNKIAYLQSEDNSKENKKVKDKFGSFKVEDKEFNQSQIWITNFNPDLLMNNPLPNTLKDSVYKSNLEAKLLIGDKAFSITNFKWSPNGKKIAFTHQPNSLINSAFKADISIYDISSKKHKVLVDNKSYDGLIDWSPDSKSILYTSNLNNVTSNYYTNENVFSINIDGTNTKQLAKDFDENLSDFQWNKNGIYALTWLKTKRVIVHVNPNTGIHKVLPVKHSKIWSYSFSKDAKKVVYAGRNNDHLSEIYTTDSTFSNPVKLTKSSEQIKDWAVATSEVISWKSKDGEIIEGVLNKPMNYDPKKKYPLLVIIHGGPTGVSIPGPTASYVYPMVQWVNKGALILRPNYRGSAGYGERFRSLNVKNLGVGDAWDVMSGIKHLDKKGMIDTDKLGVMGWSQGGYISAFLTTNTKEFKAVSVGAGISNWMTYYVNTDIHPFTRQYLKATPWSDKEIYEKTSPMTTINKAVTPTLIQHGEFDNRVPIANANELYQGLKDKGVATRYIVYKGFGHAITKPKEQLAATWHNWQWFLKYIWNEEVELPKE</sequence>
<evidence type="ECO:0000313" key="7">
    <source>
        <dbReference type="Proteomes" id="UP000215214"/>
    </source>
</evidence>
<dbReference type="InterPro" id="IPR011042">
    <property type="entry name" value="6-blade_b-propeller_TolB-like"/>
</dbReference>
<dbReference type="AlphaFoldDB" id="A0A238UA74"/>
<keyword evidence="1 6" id="KW-0378">Hydrolase</keyword>
<reference evidence="6 7" key="1">
    <citation type="submission" date="2017-07" db="EMBL/GenBank/DDBJ databases">
        <authorList>
            <person name="Sun Z.S."/>
            <person name="Albrecht U."/>
            <person name="Echele G."/>
            <person name="Lee C.C."/>
        </authorList>
    </citation>
    <scope>NUCLEOTIDE SEQUENCE [LARGE SCALE GENOMIC DNA]</scope>
    <source>
        <strain evidence="7">type strain: KCTC 22618</strain>
    </source>
</reference>
<dbReference type="Pfam" id="PF00326">
    <property type="entry name" value="Peptidase_S9"/>
    <property type="match status" value="1"/>
</dbReference>
<dbReference type="RefSeq" id="WP_095072169.1">
    <property type="nucleotide sequence ID" value="NZ_LT899436.1"/>
</dbReference>
<dbReference type="Gene3D" id="2.120.10.30">
    <property type="entry name" value="TolB, C-terminal domain"/>
    <property type="match status" value="2"/>
</dbReference>